<keyword evidence="2" id="KW-1185">Reference proteome</keyword>
<evidence type="ECO:0000313" key="2">
    <source>
        <dbReference type="Proteomes" id="UP000646738"/>
    </source>
</evidence>
<dbReference type="Pfam" id="PF11583">
    <property type="entry name" value="AurF"/>
    <property type="match status" value="1"/>
</dbReference>
<protein>
    <submittedName>
        <fullName evidence="1">Membrane protein</fullName>
    </submittedName>
</protein>
<gene>
    <name evidence="1" type="ORF">Srubr_20770</name>
</gene>
<dbReference type="InterPro" id="IPR009078">
    <property type="entry name" value="Ferritin-like_SF"/>
</dbReference>
<sequence>MTHQAPPSSRTPDAVARRLLTATAARSYDPGTEIDWDAPLPADTWFWPPERLTLYGTPLWERMNHRQRVELSRHEAAHLAELGHWFELAIIRMFSRYLMSQGGLDARAFYALTEMADETRHITMFGRLLNRLDRPYHGVPARVRYPFPLVDPLFQGITTFASALVIEEVLDRLQREVAQDERVQPLLRAVCRLHVSEEARHVSFARAELREAVRLASRGHLARHRVLTALVAYYTVPPLLRPDRYGDVGLPVKEARRQALHNPHHRETMRWSGEKLLAFLTEVDLIRPAQHHLWRRAGLMA</sequence>
<dbReference type="InterPro" id="IPR025859">
    <property type="entry name" value="AurF/CmlI"/>
</dbReference>
<proteinExistence type="predicted"/>
<dbReference type="RefSeq" id="WP_189997788.1">
    <property type="nucleotide sequence ID" value="NZ_BNCB01000016.1"/>
</dbReference>
<comment type="caution">
    <text evidence="1">The sequence shown here is derived from an EMBL/GenBank/DDBJ whole genome shotgun (WGS) entry which is preliminary data.</text>
</comment>
<dbReference type="Proteomes" id="UP000646738">
    <property type="component" value="Unassembled WGS sequence"/>
</dbReference>
<dbReference type="Gene3D" id="1.10.620.20">
    <property type="entry name" value="Ribonucleotide Reductase, subunit A"/>
    <property type="match status" value="1"/>
</dbReference>
<dbReference type="SUPFAM" id="SSF47240">
    <property type="entry name" value="Ferritin-like"/>
    <property type="match status" value="1"/>
</dbReference>
<accession>A0ABQ3R8Q9</accession>
<name>A0ABQ3R8Q9_STRRR</name>
<dbReference type="InterPro" id="IPR012348">
    <property type="entry name" value="RNR-like"/>
</dbReference>
<organism evidence="1 2">
    <name type="scientific">Streptomyces rubradiris</name>
    <name type="common">Streptomyces achromogenes subsp. rubradiris</name>
    <dbReference type="NCBI Taxonomy" id="285531"/>
    <lineage>
        <taxon>Bacteria</taxon>
        <taxon>Bacillati</taxon>
        <taxon>Actinomycetota</taxon>
        <taxon>Actinomycetes</taxon>
        <taxon>Kitasatosporales</taxon>
        <taxon>Streptomycetaceae</taxon>
        <taxon>Streptomyces</taxon>
    </lineage>
</organism>
<reference evidence="2" key="1">
    <citation type="submission" date="2023-07" db="EMBL/GenBank/DDBJ databases">
        <title>Whole genome shotgun sequence of Streptomyces achromogenes subsp. rubradiris NBRC 14000.</title>
        <authorList>
            <person name="Komaki H."/>
            <person name="Tamura T."/>
        </authorList>
    </citation>
    <scope>NUCLEOTIDE SEQUENCE [LARGE SCALE GENOMIC DNA]</scope>
    <source>
        <strain evidence="2">NBRC 14000</strain>
    </source>
</reference>
<dbReference type="EMBL" id="BNEA01000007">
    <property type="protein sequence ID" value="GHI52231.1"/>
    <property type="molecule type" value="Genomic_DNA"/>
</dbReference>
<evidence type="ECO:0000313" key="1">
    <source>
        <dbReference type="EMBL" id="GHI52231.1"/>
    </source>
</evidence>